<keyword evidence="1" id="KW-1133">Transmembrane helix</keyword>
<evidence type="ECO:0000256" key="1">
    <source>
        <dbReference type="SAM" id="Phobius"/>
    </source>
</evidence>
<name>A0A6C0KT16_9ZZZZ</name>
<accession>A0A6C0KT16</accession>
<reference evidence="2" key="1">
    <citation type="journal article" date="2020" name="Nature">
        <title>Giant virus diversity and host interactions through global metagenomics.</title>
        <authorList>
            <person name="Schulz F."/>
            <person name="Roux S."/>
            <person name="Paez-Espino D."/>
            <person name="Jungbluth S."/>
            <person name="Walsh D.A."/>
            <person name="Denef V.J."/>
            <person name="McMahon K.D."/>
            <person name="Konstantinidis K.T."/>
            <person name="Eloe-Fadrosh E.A."/>
            <person name="Kyrpides N.C."/>
            <person name="Woyke T."/>
        </authorList>
    </citation>
    <scope>NUCLEOTIDE SEQUENCE</scope>
    <source>
        <strain evidence="2">GVMAG-S-3300013093-109</strain>
    </source>
</reference>
<feature type="transmembrane region" description="Helical" evidence="1">
    <location>
        <begin position="12"/>
        <end position="30"/>
    </location>
</feature>
<sequence>MAEHELWSFTNAMFFLILMIIVAFGIVFGLNKLIDIKNIKDNWAENRCSPMIMPFASFFGHDTSENFQFCMGKIFNNFSTPFFGSIGTIFGQFTELLQSIFNSVNSIRTIIASLGGGINVIFQEFTERISNFFFKLRLSAIRLKALFGRMYAILFSVMYMGMSGITGMTSFTNTFLFSFIDTFCFPGETPVLIKVADEIKKVAIKEVKIGDVLMPGNTMVTATFQFYSRGQPMVKLGNITVSTNHYVMHNGRPIMAGEHPHAIPLGPWDSDELLYCLNTTNHTIPMDYLTFLDYDEAPECDAQTLQWIEEKINAKKSIDKNYSYKDACFAINETAKIKTMTGLKAAKDIQIGDELTTGSKVTGIIRRQVSEVCSVTKDISVTPATLYWDQESNDWKRMGEDRAYQKTADEFLSFVVIPNSQIELEDGTRVRDYMEVCSPDSEQYYSAHLESK</sequence>
<dbReference type="AlphaFoldDB" id="A0A6C0KT16"/>
<protein>
    <recommendedName>
        <fullName evidence="3">Hedgehog/Intein (Hint) domain-containing protein</fullName>
    </recommendedName>
</protein>
<proteinExistence type="predicted"/>
<organism evidence="2">
    <name type="scientific">viral metagenome</name>
    <dbReference type="NCBI Taxonomy" id="1070528"/>
    <lineage>
        <taxon>unclassified sequences</taxon>
        <taxon>metagenomes</taxon>
        <taxon>organismal metagenomes</taxon>
    </lineage>
</organism>
<evidence type="ECO:0000313" key="2">
    <source>
        <dbReference type="EMBL" id="QHU20749.1"/>
    </source>
</evidence>
<dbReference type="EMBL" id="MN740972">
    <property type="protein sequence ID" value="QHU20749.1"/>
    <property type="molecule type" value="Genomic_DNA"/>
</dbReference>
<feature type="transmembrane region" description="Helical" evidence="1">
    <location>
        <begin position="151"/>
        <end position="171"/>
    </location>
</feature>
<evidence type="ECO:0008006" key="3">
    <source>
        <dbReference type="Google" id="ProtNLM"/>
    </source>
</evidence>
<keyword evidence="1" id="KW-0812">Transmembrane</keyword>
<keyword evidence="1" id="KW-0472">Membrane</keyword>